<feature type="domain" description="Protein kinase" evidence="10">
    <location>
        <begin position="25"/>
        <end position="284"/>
    </location>
</feature>
<dbReference type="InterPro" id="IPR011009">
    <property type="entry name" value="Kinase-like_dom_sf"/>
</dbReference>
<dbReference type="SUPFAM" id="SSF56112">
    <property type="entry name" value="Protein kinase-like (PK-like)"/>
    <property type="match status" value="1"/>
</dbReference>
<evidence type="ECO:0000256" key="3">
    <source>
        <dbReference type="ARBA" id="ARBA00022679"/>
    </source>
</evidence>
<dbReference type="SMART" id="SM00220">
    <property type="entry name" value="S_TKc"/>
    <property type="match status" value="1"/>
</dbReference>
<dbReference type="PANTHER" id="PTHR43289:SF6">
    <property type="entry name" value="SERINE_THREONINE-PROTEIN KINASE NEKL-3"/>
    <property type="match status" value="1"/>
</dbReference>
<keyword evidence="9" id="KW-0472">Membrane</keyword>
<comment type="catalytic activity">
    <reaction evidence="8">
        <text>L-seryl-[protein] + ATP = O-phospho-L-seryl-[protein] + ADP + H(+)</text>
        <dbReference type="Rhea" id="RHEA:17989"/>
        <dbReference type="Rhea" id="RHEA-COMP:9863"/>
        <dbReference type="Rhea" id="RHEA-COMP:11604"/>
        <dbReference type="ChEBI" id="CHEBI:15378"/>
        <dbReference type="ChEBI" id="CHEBI:29999"/>
        <dbReference type="ChEBI" id="CHEBI:30616"/>
        <dbReference type="ChEBI" id="CHEBI:83421"/>
        <dbReference type="ChEBI" id="CHEBI:456216"/>
        <dbReference type="EC" id="2.7.11.1"/>
    </reaction>
</comment>
<protein>
    <recommendedName>
        <fullName evidence="1">non-specific serine/threonine protein kinase</fullName>
        <ecNumber evidence="1">2.7.11.1</ecNumber>
    </recommendedName>
</protein>
<dbReference type="AlphaFoldDB" id="A0A7X6I9E4"/>
<proteinExistence type="predicted"/>
<dbReference type="InterPro" id="IPR000719">
    <property type="entry name" value="Prot_kinase_dom"/>
</dbReference>
<dbReference type="Gene3D" id="3.30.200.20">
    <property type="entry name" value="Phosphorylase Kinase, domain 1"/>
    <property type="match status" value="1"/>
</dbReference>
<dbReference type="RefSeq" id="WP_168057608.1">
    <property type="nucleotide sequence ID" value="NZ_VTOW01000001.1"/>
</dbReference>
<keyword evidence="9" id="KW-1133">Transmembrane helix</keyword>
<evidence type="ECO:0000256" key="5">
    <source>
        <dbReference type="ARBA" id="ARBA00022777"/>
    </source>
</evidence>
<evidence type="ECO:0000256" key="7">
    <source>
        <dbReference type="ARBA" id="ARBA00047899"/>
    </source>
</evidence>
<keyword evidence="2 11" id="KW-0723">Serine/threonine-protein kinase</keyword>
<keyword evidence="12" id="KW-1185">Reference proteome</keyword>
<evidence type="ECO:0000313" key="11">
    <source>
        <dbReference type="EMBL" id="NKE69295.1"/>
    </source>
</evidence>
<dbReference type="EMBL" id="VTOW01000001">
    <property type="protein sequence ID" value="NKE69295.1"/>
    <property type="molecule type" value="Genomic_DNA"/>
</dbReference>
<dbReference type="GO" id="GO:0004674">
    <property type="term" value="F:protein serine/threonine kinase activity"/>
    <property type="evidence" value="ECO:0007669"/>
    <property type="project" value="UniProtKB-KW"/>
</dbReference>
<organism evidence="11 12">
    <name type="scientific">Candidatus Manganitrophus noduliformans</name>
    <dbReference type="NCBI Taxonomy" id="2606439"/>
    <lineage>
        <taxon>Bacteria</taxon>
        <taxon>Pseudomonadati</taxon>
        <taxon>Nitrospirota</taxon>
        <taxon>Nitrospiria</taxon>
        <taxon>Candidatus Troglogloeales</taxon>
        <taxon>Candidatus Manganitrophaceae</taxon>
        <taxon>Candidatus Manganitrophus</taxon>
    </lineage>
</organism>
<sequence>MKESIRLPQTMLSLSPQKPLLSAKYEIQEEIARGGMGVIYRAIHTALNRPVAVKVLYPEYRSDVSFLKRFEREARALARLDHPNIIRIYDVSEAQDPYYIVMELFPGRDLKQLILERRSFPPLEACAMVLQAAEALSFAHGKGIIHRDIKPGNILVDRGGHVKITDFGIVAAADELSATPTGEILGTPEYMSPEQAQGEPIDGRSDLYSLGMVFYKMLTGRTPFEGISRPSVLGKLISDQNEFVLLFSSAVPSTIQELVRSLLRKQARERIPDARTLAAEIATIAKEIKECTPSKKEGSPLPAVHTLEKDSLVRDEASSIRISTPLLDLSPCITTPIGKNDARRQSGTFSIFLAGVIVFFIIGAIYLFLSQFIFSALTETTSLPDPKTTVKSIEVHLQQQATENPFRNEEGPIKATVTTAEAPTLPAPPEIAVILAPPIPSTPEGNRVPSTISEKREKQVEIVLNREEPIQDGITREEIPVQPINDNLPPSLHSAPGPLEQEQIRPFPAEAVTEPSAVSLPSTEELPGKAVQGEEIASSPALQEIANETVPPPSSSLSAPRPDLEVISDLLAEFKTAFEAQDMAALLQISEMSPERSRILEEMFRTYPIVKISYSDLSLTRDATALTIEVYKLIDREGDPVSPHKEWKKSRAIIRKKGERWGKLIW</sequence>
<dbReference type="GO" id="GO:0005524">
    <property type="term" value="F:ATP binding"/>
    <property type="evidence" value="ECO:0007669"/>
    <property type="project" value="UniProtKB-KW"/>
</dbReference>
<dbReference type="FunFam" id="1.10.510.10:FF:000021">
    <property type="entry name" value="Serine/threonine protein kinase"/>
    <property type="match status" value="1"/>
</dbReference>
<name>A0A7X6I9E4_9BACT</name>
<keyword evidence="4" id="KW-0547">Nucleotide-binding</keyword>
<accession>A0A7X6I9E4</accession>
<evidence type="ECO:0000256" key="1">
    <source>
        <dbReference type="ARBA" id="ARBA00012513"/>
    </source>
</evidence>
<keyword evidence="6" id="KW-0067">ATP-binding</keyword>
<keyword evidence="5 11" id="KW-0418">Kinase</keyword>
<evidence type="ECO:0000256" key="9">
    <source>
        <dbReference type="SAM" id="Phobius"/>
    </source>
</evidence>
<dbReference type="Proteomes" id="UP000534783">
    <property type="component" value="Unassembled WGS sequence"/>
</dbReference>
<dbReference type="PROSITE" id="PS50011">
    <property type="entry name" value="PROTEIN_KINASE_DOM"/>
    <property type="match status" value="1"/>
</dbReference>
<dbReference type="Gene3D" id="1.10.510.10">
    <property type="entry name" value="Transferase(Phosphotransferase) domain 1"/>
    <property type="match status" value="1"/>
</dbReference>
<evidence type="ECO:0000256" key="2">
    <source>
        <dbReference type="ARBA" id="ARBA00022527"/>
    </source>
</evidence>
<dbReference type="InterPro" id="IPR008271">
    <property type="entry name" value="Ser/Thr_kinase_AS"/>
</dbReference>
<dbReference type="EC" id="2.7.11.1" evidence="1"/>
<dbReference type="PROSITE" id="PS00108">
    <property type="entry name" value="PROTEIN_KINASE_ST"/>
    <property type="match status" value="1"/>
</dbReference>
<gene>
    <name evidence="11" type="ORF">MNODULE_00815</name>
</gene>
<reference evidence="11 12" key="1">
    <citation type="journal article" date="2020" name="Nature">
        <title>Bacterial chemolithoautotrophy via manganese oxidation.</title>
        <authorList>
            <person name="Yu H."/>
            <person name="Leadbetter J.R."/>
        </authorList>
    </citation>
    <scope>NUCLEOTIDE SEQUENCE [LARGE SCALE GENOMIC DNA]</scope>
    <source>
        <strain evidence="11 12">Mn-1</strain>
    </source>
</reference>
<comment type="catalytic activity">
    <reaction evidence="7">
        <text>L-threonyl-[protein] + ATP = O-phospho-L-threonyl-[protein] + ADP + H(+)</text>
        <dbReference type="Rhea" id="RHEA:46608"/>
        <dbReference type="Rhea" id="RHEA-COMP:11060"/>
        <dbReference type="Rhea" id="RHEA-COMP:11605"/>
        <dbReference type="ChEBI" id="CHEBI:15378"/>
        <dbReference type="ChEBI" id="CHEBI:30013"/>
        <dbReference type="ChEBI" id="CHEBI:30616"/>
        <dbReference type="ChEBI" id="CHEBI:61977"/>
        <dbReference type="ChEBI" id="CHEBI:456216"/>
        <dbReference type="EC" id="2.7.11.1"/>
    </reaction>
</comment>
<evidence type="ECO:0000256" key="8">
    <source>
        <dbReference type="ARBA" id="ARBA00048679"/>
    </source>
</evidence>
<dbReference type="PANTHER" id="PTHR43289">
    <property type="entry name" value="MITOGEN-ACTIVATED PROTEIN KINASE KINASE KINASE 20-RELATED"/>
    <property type="match status" value="1"/>
</dbReference>
<evidence type="ECO:0000259" key="10">
    <source>
        <dbReference type="PROSITE" id="PS50011"/>
    </source>
</evidence>
<evidence type="ECO:0000256" key="6">
    <source>
        <dbReference type="ARBA" id="ARBA00022840"/>
    </source>
</evidence>
<keyword evidence="9" id="KW-0812">Transmembrane</keyword>
<dbReference type="CDD" id="cd14014">
    <property type="entry name" value="STKc_PknB_like"/>
    <property type="match status" value="1"/>
</dbReference>
<dbReference type="FunFam" id="3.30.200.20:FF:000035">
    <property type="entry name" value="Serine/threonine protein kinase Stk1"/>
    <property type="match status" value="1"/>
</dbReference>
<feature type="transmembrane region" description="Helical" evidence="9">
    <location>
        <begin position="349"/>
        <end position="369"/>
    </location>
</feature>
<comment type="caution">
    <text evidence="11">The sequence shown here is derived from an EMBL/GenBank/DDBJ whole genome shotgun (WGS) entry which is preliminary data.</text>
</comment>
<evidence type="ECO:0000256" key="4">
    <source>
        <dbReference type="ARBA" id="ARBA00022741"/>
    </source>
</evidence>
<evidence type="ECO:0000313" key="12">
    <source>
        <dbReference type="Proteomes" id="UP000534783"/>
    </source>
</evidence>
<keyword evidence="3" id="KW-0808">Transferase</keyword>
<dbReference type="Pfam" id="PF00069">
    <property type="entry name" value="Pkinase"/>
    <property type="match status" value="1"/>
</dbReference>